<name>A0A0D2P3J6_HYPSF</name>
<keyword evidence="3" id="KW-1185">Reference proteome</keyword>
<protein>
    <submittedName>
        <fullName evidence="2">Uncharacterized protein</fullName>
    </submittedName>
</protein>
<evidence type="ECO:0000256" key="1">
    <source>
        <dbReference type="SAM" id="MobiDB-lite"/>
    </source>
</evidence>
<feature type="region of interest" description="Disordered" evidence="1">
    <location>
        <begin position="253"/>
        <end position="294"/>
    </location>
</feature>
<gene>
    <name evidence="2" type="ORF">HYPSUDRAFT_208166</name>
</gene>
<dbReference type="Proteomes" id="UP000054270">
    <property type="component" value="Unassembled WGS sequence"/>
</dbReference>
<dbReference type="AlphaFoldDB" id="A0A0D2P3J6"/>
<proteinExistence type="predicted"/>
<feature type="compositionally biased region" description="Basic and acidic residues" evidence="1">
    <location>
        <begin position="272"/>
        <end position="294"/>
    </location>
</feature>
<reference evidence="3" key="1">
    <citation type="submission" date="2014-04" db="EMBL/GenBank/DDBJ databases">
        <title>Evolutionary Origins and Diversification of the Mycorrhizal Mutualists.</title>
        <authorList>
            <consortium name="DOE Joint Genome Institute"/>
            <consortium name="Mycorrhizal Genomics Consortium"/>
            <person name="Kohler A."/>
            <person name="Kuo A."/>
            <person name="Nagy L.G."/>
            <person name="Floudas D."/>
            <person name="Copeland A."/>
            <person name="Barry K.W."/>
            <person name="Cichocki N."/>
            <person name="Veneault-Fourrey C."/>
            <person name="LaButti K."/>
            <person name="Lindquist E.A."/>
            <person name="Lipzen A."/>
            <person name="Lundell T."/>
            <person name="Morin E."/>
            <person name="Murat C."/>
            <person name="Riley R."/>
            <person name="Ohm R."/>
            <person name="Sun H."/>
            <person name="Tunlid A."/>
            <person name="Henrissat B."/>
            <person name="Grigoriev I.V."/>
            <person name="Hibbett D.S."/>
            <person name="Martin F."/>
        </authorList>
    </citation>
    <scope>NUCLEOTIDE SEQUENCE [LARGE SCALE GENOMIC DNA]</scope>
    <source>
        <strain evidence="3">FD-334 SS-4</strain>
    </source>
</reference>
<dbReference type="EMBL" id="KN817654">
    <property type="protein sequence ID" value="KJA15105.1"/>
    <property type="molecule type" value="Genomic_DNA"/>
</dbReference>
<feature type="compositionally biased region" description="Basic and acidic residues" evidence="1">
    <location>
        <begin position="38"/>
        <end position="52"/>
    </location>
</feature>
<feature type="compositionally biased region" description="Low complexity" evidence="1">
    <location>
        <begin position="63"/>
        <end position="73"/>
    </location>
</feature>
<feature type="compositionally biased region" description="Polar residues" evidence="1">
    <location>
        <begin position="260"/>
        <end position="271"/>
    </location>
</feature>
<accession>A0A0D2P3J6</accession>
<organism evidence="2 3">
    <name type="scientific">Hypholoma sublateritium (strain FD-334 SS-4)</name>
    <dbReference type="NCBI Taxonomy" id="945553"/>
    <lineage>
        <taxon>Eukaryota</taxon>
        <taxon>Fungi</taxon>
        <taxon>Dikarya</taxon>
        <taxon>Basidiomycota</taxon>
        <taxon>Agaricomycotina</taxon>
        <taxon>Agaricomycetes</taxon>
        <taxon>Agaricomycetidae</taxon>
        <taxon>Agaricales</taxon>
        <taxon>Agaricineae</taxon>
        <taxon>Strophariaceae</taxon>
        <taxon>Hypholoma</taxon>
    </lineage>
</organism>
<sequence>MGHYAGAIQHCIASHSAIAWPPPESLSTSPAAPLRRNLAADRRRGDNPDRTSPRAPPRPPTPTVVSVAPSSSDGDAGALYHHHICRQPPPSVAIHRPPSPTNVLVPPLASRLSTLCAGRSLGDSPCAGYVAPQRSMTIYVHFGGLHCHHTSFGPTAGTRTSLTASHAVAVAEGAVPPPTDGLLQPAEYWCRLGARPLLTDSATLTLCATAHPSPTAALRHYLSPDCLGDKASRITILAVAMVAIESCRHTPPPMAPAQTIHRQSSLCSSRSEAAEHSPATEHEPNPEAEARHEELREVQWANCL</sequence>
<evidence type="ECO:0000313" key="3">
    <source>
        <dbReference type="Proteomes" id="UP000054270"/>
    </source>
</evidence>
<feature type="region of interest" description="Disordered" evidence="1">
    <location>
        <begin position="38"/>
        <end position="78"/>
    </location>
</feature>
<evidence type="ECO:0000313" key="2">
    <source>
        <dbReference type="EMBL" id="KJA15105.1"/>
    </source>
</evidence>